<feature type="domain" description="GIY-YIG" evidence="1">
    <location>
        <begin position="1"/>
        <end position="78"/>
    </location>
</feature>
<accession>A0A382SVJ2</accession>
<dbReference type="AlphaFoldDB" id="A0A382SVJ2"/>
<evidence type="ECO:0000313" key="2">
    <source>
        <dbReference type="EMBL" id="SVD13916.1"/>
    </source>
</evidence>
<protein>
    <recommendedName>
        <fullName evidence="1">GIY-YIG domain-containing protein</fullName>
    </recommendedName>
</protein>
<dbReference type="PROSITE" id="PS50164">
    <property type="entry name" value="GIY_YIG"/>
    <property type="match status" value="1"/>
</dbReference>
<name>A0A382SVJ2_9ZZZZ</name>
<dbReference type="InterPro" id="IPR035901">
    <property type="entry name" value="GIY-YIG_endonuc_sf"/>
</dbReference>
<sequence>VPYSVYLIECSDGSLYTGISTDVSRRIAEHEVTQKGAKYLRGRGPLKLVFEREVGNRSLASRVESKIKRLPRRDKGDITKLAALVDIYVSELI</sequence>
<dbReference type="InterPro" id="IPR050190">
    <property type="entry name" value="UPF0213_domain"/>
</dbReference>
<gene>
    <name evidence="2" type="ORF">METZ01_LOCUS366770</name>
</gene>
<dbReference type="Gene3D" id="3.40.1440.10">
    <property type="entry name" value="GIY-YIG endonuclease"/>
    <property type="match status" value="1"/>
</dbReference>
<dbReference type="SUPFAM" id="SSF82771">
    <property type="entry name" value="GIY-YIG endonuclease"/>
    <property type="match status" value="1"/>
</dbReference>
<feature type="non-terminal residue" evidence="2">
    <location>
        <position position="1"/>
    </location>
</feature>
<dbReference type="Pfam" id="PF01541">
    <property type="entry name" value="GIY-YIG"/>
    <property type="match status" value="1"/>
</dbReference>
<proteinExistence type="predicted"/>
<dbReference type="PANTHER" id="PTHR34477">
    <property type="entry name" value="UPF0213 PROTEIN YHBQ"/>
    <property type="match status" value="1"/>
</dbReference>
<dbReference type="CDD" id="cd10456">
    <property type="entry name" value="GIY-YIG_UPF0213"/>
    <property type="match status" value="1"/>
</dbReference>
<dbReference type="InterPro" id="IPR000305">
    <property type="entry name" value="GIY-YIG_endonuc"/>
</dbReference>
<evidence type="ECO:0000259" key="1">
    <source>
        <dbReference type="PROSITE" id="PS50164"/>
    </source>
</evidence>
<reference evidence="2" key="1">
    <citation type="submission" date="2018-05" db="EMBL/GenBank/DDBJ databases">
        <authorList>
            <person name="Lanie J.A."/>
            <person name="Ng W.-L."/>
            <person name="Kazmierczak K.M."/>
            <person name="Andrzejewski T.M."/>
            <person name="Davidsen T.M."/>
            <person name="Wayne K.J."/>
            <person name="Tettelin H."/>
            <person name="Glass J.I."/>
            <person name="Rusch D."/>
            <person name="Podicherti R."/>
            <person name="Tsui H.-C.T."/>
            <person name="Winkler M.E."/>
        </authorList>
    </citation>
    <scope>NUCLEOTIDE SEQUENCE</scope>
</reference>
<organism evidence="2">
    <name type="scientific">marine metagenome</name>
    <dbReference type="NCBI Taxonomy" id="408172"/>
    <lineage>
        <taxon>unclassified sequences</taxon>
        <taxon>metagenomes</taxon>
        <taxon>ecological metagenomes</taxon>
    </lineage>
</organism>
<dbReference type="PANTHER" id="PTHR34477:SF1">
    <property type="entry name" value="UPF0213 PROTEIN YHBQ"/>
    <property type="match status" value="1"/>
</dbReference>
<dbReference type="EMBL" id="UINC01131917">
    <property type="protein sequence ID" value="SVD13916.1"/>
    <property type="molecule type" value="Genomic_DNA"/>
</dbReference>